<gene>
    <name evidence="1" type="ORF">L3Y34_013953</name>
</gene>
<dbReference type="AlphaFoldDB" id="A0AAE9DRI6"/>
<dbReference type="Pfam" id="PF12078">
    <property type="entry name" value="DUF3557"/>
    <property type="match status" value="1"/>
</dbReference>
<protein>
    <submittedName>
        <fullName evidence="1">Uncharacterized protein</fullName>
    </submittedName>
</protein>
<dbReference type="PANTHER" id="PTHR31379">
    <property type="entry name" value="F-BOX C PROTEIN-RELATED-RELATED"/>
    <property type="match status" value="1"/>
</dbReference>
<sequence length="352" mass="41201">MLSEHQKELSRNVFEYMDPSFRFHLSLHLPALRSVEKEARLNINQLVFEDNQLFIENKTKYELKIDRKYAIEDRPFRINKIHDENEFGFPANTNCIMMNGDVCMENENSRSTRAYERLMETVKEKEPPECKSTLKLTYITGYGEIRIYTSSTITTIYEGIKVLIHRNVRWIQPGEKPFVRNVKLGSYNSVNLDGVKLICDSTSFPLKLLNFEMSHQMLDHQTLATAEYLIVRSEIIRQDMDSLNLMKISNQKVLINRVSLNTVAGLIEFWLEHGRPVGTSWLFEIRKFGREKPSRYIKILRRNAQVIESDRRSIKISMGQSSILSVSYGNSILHDAGSRREIWIVKMEVLRR</sequence>
<accession>A0AAE9DRI6</accession>
<evidence type="ECO:0000313" key="1">
    <source>
        <dbReference type="EMBL" id="ULU09202.1"/>
    </source>
</evidence>
<dbReference type="EMBL" id="CP090891">
    <property type="protein sequence ID" value="ULU09202.1"/>
    <property type="molecule type" value="Genomic_DNA"/>
</dbReference>
<evidence type="ECO:0000313" key="2">
    <source>
        <dbReference type="Proteomes" id="UP000827892"/>
    </source>
</evidence>
<dbReference type="PANTHER" id="PTHR31379:SF1">
    <property type="entry name" value="F-BOX C PROTEIN-RELATED"/>
    <property type="match status" value="1"/>
</dbReference>
<organism evidence="1 2">
    <name type="scientific">Caenorhabditis briggsae</name>
    <dbReference type="NCBI Taxonomy" id="6238"/>
    <lineage>
        <taxon>Eukaryota</taxon>
        <taxon>Metazoa</taxon>
        <taxon>Ecdysozoa</taxon>
        <taxon>Nematoda</taxon>
        <taxon>Chromadorea</taxon>
        <taxon>Rhabditida</taxon>
        <taxon>Rhabditina</taxon>
        <taxon>Rhabditomorpha</taxon>
        <taxon>Rhabditoidea</taxon>
        <taxon>Rhabditidae</taxon>
        <taxon>Peloderinae</taxon>
        <taxon>Caenorhabditis</taxon>
    </lineage>
</organism>
<dbReference type="InterPro" id="IPR021942">
    <property type="entry name" value="DUF3557"/>
</dbReference>
<proteinExistence type="predicted"/>
<dbReference type="Proteomes" id="UP000827892">
    <property type="component" value="Chromosome I"/>
</dbReference>
<name>A0AAE9DRI6_CAEBR</name>
<reference evidence="1 2" key="1">
    <citation type="submission" date="2022-05" db="EMBL/GenBank/DDBJ databases">
        <title>Chromosome-level reference genomes for two strains of Caenorhabditis briggsae: an improved platform for comparative genomics.</title>
        <authorList>
            <person name="Stevens L."/>
            <person name="Andersen E.C."/>
        </authorList>
    </citation>
    <scope>NUCLEOTIDE SEQUENCE [LARGE SCALE GENOMIC DNA]</scope>
    <source>
        <strain evidence="1">QX1410_ONT</strain>
        <tissue evidence="1">Whole-organism</tissue>
    </source>
</reference>